<accession>A0A388TCH8</accession>
<name>A0A388TCH8_TERA1</name>
<dbReference type="Proteomes" id="UP000269352">
    <property type="component" value="Unassembled WGS sequence"/>
</dbReference>
<evidence type="ECO:0000313" key="2">
    <source>
        <dbReference type="Proteomes" id="UP000269352"/>
    </source>
</evidence>
<organism evidence="1 2">
    <name type="scientific">Termititenax aidoneus</name>
    <dbReference type="NCBI Taxonomy" id="2218524"/>
    <lineage>
        <taxon>Bacteria</taxon>
        <taxon>Bacillati</taxon>
        <taxon>Candidatus Margulisiibacteriota</taxon>
        <taxon>Candidatus Termititenacia</taxon>
        <taxon>Candidatus Termititenacales</taxon>
        <taxon>Candidatus Termititenacaceae</taxon>
        <taxon>Candidatus Termititenax</taxon>
    </lineage>
</organism>
<dbReference type="EMBL" id="BGZN01000012">
    <property type="protein sequence ID" value="GBR73480.1"/>
    <property type="molecule type" value="Genomic_DNA"/>
</dbReference>
<keyword evidence="2" id="KW-1185">Reference proteome</keyword>
<evidence type="ECO:0000313" key="1">
    <source>
        <dbReference type="EMBL" id="GBR73480.1"/>
    </source>
</evidence>
<sequence>MFINSKNISTIELLPKRISVQRKAQACLLGLALLFGAGSCADPIQQINLEDLIGIDEEDIDDETAWYAENSEVYSPEELQICRETKAQLAALGINSLNRFKTLSEAQYIVRQRQRLGNNALDSSKPITVVLYAEHDPNGAFSWKWNSLGPILAKANQQVLFFEVRNDTECKAALRLLNDKLPVGQELVLILGGHGQQDYLTWSMPRSVIELDPLDYTDPGFKQLVQTLNIKLAIFESCKAGLGSGAEANQANRLAELIRIGGQVIAPLISIYRAAYVYDDAEKIIDVVYDRGEAGITYRAEGKYRE</sequence>
<gene>
    <name evidence="1" type="ORF">NO1_0855</name>
</gene>
<reference evidence="1 2" key="1">
    <citation type="journal article" date="2019" name="ISME J.">
        <title>Genome analyses of uncultured TG2/ZB3 bacteria in 'Margulisbacteria' specifically attached to ectosymbiotic spirochetes of protists in the termite gut.</title>
        <authorList>
            <person name="Utami Y.D."/>
            <person name="Kuwahara H."/>
            <person name="Igai K."/>
            <person name="Murakami T."/>
            <person name="Sugaya K."/>
            <person name="Morikawa T."/>
            <person name="Nagura Y."/>
            <person name="Yuki M."/>
            <person name="Deevong P."/>
            <person name="Inoue T."/>
            <person name="Kihara K."/>
            <person name="Lo N."/>
            <person name="Yamada A."/>
            <person name="Ohkuma M."/>
            <person name="Hongoh Y."/>
        </authorList>
    </citation>
    <scope>NUCLEOTIDE SEQUENCE [LARGE SCALE GENOMIC DNA]</scope>
    <source>
        <strain evidence="1">NkOx7-01</strain>
    </source>
</reference>
<dbReference type="AlphaFoldDB" id="A0A388TCH8"/>
<comment type="caution">
    <text evidence="1">The sequence shown here is derived from an EMBL/GenBank/DDBJ whole genome shotgun (WGS) entry which is preliminary data.</text>
</comment>
<proteinExistence type="predicted"/>
<protein>
    <submittedName>
        <fullName evidence="1">Uncharacterized protein</fullName>
    </submittedName>
</protein>